<comment type="caution">
    <text evidence="10">The sequence shown here is derived from an EMBL/GenBank/DDBJ whole genome shotgun (WGS) entry which is preliminary data.</text>
</comment>
<dbReference type="GO" id="GO:0005730">
    <property type="term" value="C:nucleolus"/>
    <property type="evidence" value="ECO:0007669"/>
    <property type="project" value="UniProtKB-SubCell"/>
</dbReference>
<comment type="subcellular location">
    <subcellularLocation>
        <location evidence="1">Nucleus</location>
        <location evidence="1">Nucleolus</location>
    </subcellularLocation>
</comment>
<dbReference type="InterPro" id="IPR007823">
    <property type="entry name" value="RRP8"/>
</dbReference>
<feature type="region of interest" description="Disordered" evidence="9">
    <location>
        <begin position="262"/>
        <end position="390"/>
    </location>
</feature>
<feature type="compositionally biased region" description="Low complexity" evidence="9">
    <location>
        <begin position="265"/>
        <end position="282"/>
    </location>
</feature>
<feature type="compositionally biased region" description="Polar residues" evidence="9">
    <location>
        <begin position="347"/>
        <end position="361"/>
    </location>
</feature>
<dbReference type="PANTHER" id="PTHR12787:SF0">
    <property type="entry name" value="RIBOSOMAL RNA-PROCESSING PROTEIN 8"/>
    <property type="match status" value="1"/>
</dbReference>
<dbReference type="PANTHER" id="PTHR12787">
    <property type="entry name" value="RIBOSOMAL RNA-PROCESSING PROTEIN 8"/>
    <property type="match status" value="1"/>
</dbReference>
<feature type="compositionally biased region" description="Basic residues" evidence="9">
    <location>
        <begin position="328"/>
        <end position="337"/>
    </location>
</feature>
<organism evidence="10 11">
    <name type="scientific">Tilletia indica</name>
    <dbReference type="NCBI Taxonomy" id="43049"/>
    <lineage>
        <taxon>Eukaryota</taxon>
        <taxon>Fungi</taxon>
        <taxon>Dikarya</taxon>
        <taxon>Basidiomycota</taxon>
        <taxon>Ustilaginomycotina</taxon>
        <taxon>Exobasidiomycetes</taxon>
        <taxon>Tilletiales</taxon>
        <taxon>Tilletiaceae</taxon>
        <taxon>Tilletia</taxon>
    </lineage>
</organism>
<accession>A0A177TLL9</accession>
<feature type="region of interest" description="Disordered" evidence="9">
    <location>
        <begin position="408"/>
        <end position="498"/>
    </location>
</feature>
<keyword evidence="7" id="KW-0539">Nucleus</keyword>
<evidence type="ECO:0000256" key="3">
    <source>
        <dbReference type="ARBA" id="ARBA00022552"/>
    </source>
</evidence>
<gene>
    <name evidence="10" type="ORF">A4X13_0g153</name>
</gene>
<evidence type="ECO:0000313" key="11">
    <source>
        <dbReference type="Proteomes" id="UP000077521"/>
    </source>
</evidence>
<feature type="compositionally biased region" description="Polar residues" evidence="9">
    <location>
        <begin position="289"/>
        <end position="299"/>
    </location>
</feature>
<dbReference type="FunFam" id="1.10.10.2150:FF:000001">
    <property type="entry name" value="Ribosomal RNA-processing protein 8"/>
    <property type="match status" value="1"/>
</dbReference>
<evidence type="ECO:0000256" key="9">
    <source>
        <dbReference type="SAM" id="MobiDB-lite"/>
    </source>
</evidence>
<name>A0A177TLL9_9BASI</name>
<feature type="compositionally biased region" description="Low complexity" evidence="9">
    <location>
        <begin position="459"/>
        <end position="487"/>
    </location>
</feature>
<keyword evidence="6" id="KW-0949">S-adenosyl-L-methionine</keyword>
<keyword evidence="3" id="KW-0698">rRNA processing</keyword>
<dbReference type="Gene3D" id="3.40.50.150">
    <property type="entry name" value="Vaccinia Virus protein VP39"/>
    <property type="match status" value="1"/>
</dbReference>
<protein>
    <recommendedName>
        <fullName evidence="8">Ribosomal RNA-processing protein 8</fullName>
    </recommendedName>
</protein>
<feature type="compositionally biased region" description="Acidic residues" evidence="9">
    <location>
        <begin position="364"/>
        <end position="373"/>
    </location>
</feature>
<feature type="compositionally biased region" description="Polar residues" evidence="9">
    <location>
        <begin position="163"/>
        <end position="180"/>
    </location>
</feature>
<dbReference type="Pfam" id="PF05148">
    <property type="entry name" value="Methyltransf_8"/>
    <property type="match status" value="2"/>
</dbReference>
<evidence type="ECO:0000313" key="10">
    <source>
        <dbReference type="EMBL" id="KAE8260775.1"/>
    </source>
</evidence>
<dbReference type="InterPro" id="IPR042036">
    <property type="entry name" value="RRP8_N"/>
</dbReference>
<reference evidence="10" key="1">
    <citation type="submission" date="2016-04" db="EMBL/GenBank/DDBJ databases">
        <authorList>
            <person name="Nguyen H.D."/>
            <person name="Samba Siva P."/>
            <person name="Cullis J."/>
            <person name="Levesque C.A."/>
            <person name="Hambleton S."/>
        </authorList>
    </citation>
    <scope>NUCLEOTIDE SEQUENCE</scope>
    <source>
        <strain evidence="10">DAOMC 236416</strain>
    </source>
</reference>
<keyword evidence="4" id="KW-0489">Methyltransferase</keyword>
<evidence type="ECO:0000256" key="1">
    <source>
        <dbReference type="ARBA" id="ARBA00004604"/>
    </source>
</evidence>
<dbReference type="EMBL" id="LWDF02000004">
    <property type="protein sequence ID" value="KAE8260775.1"/>
    <property type="molecule type" value="Genomic_DNA"/>
</dbReference>
<evidence type="ECO:0000256" key="5">
    <source>
        <dbReference type="ARBA" id="ARBA00022679"/>
    </source>
</evidence>
<evidence type="ECO:0000256" key="8">
    <source>
        <dbReference type="ARBA" id="ARBA00076672"/>
    </source>
</evidence>
<dbReference type="Proteomes" id="UP000077521">
    <property type="component" value="Unassembled WGS sequence"/>
</dbReference>
<feature type="compositionally biased region" description="Basic residues" evidence="9">
    <location>
        <begin position="441"/>
        <end position="450"/>
    </location>
</feature>
<dbReference type="InterPro" id="IPR021487">
    <property type="entry name" value="DUF3140"/>
</dbReference>
<evidence type="ECO:0000256" key="6">
    <source>
        <dbReference type="ARBA" id="ARBA00022691"/>
    </source>
</evidence>
<reference evidence="10" key="2">
    <citation type="journal article" date="2019" name="IMA Fungus">
        <title>Genome sequencing and comparison of five Tilletia species to identify candidate genes for the detection of regulated species infecting wheat.</title>
        <authorList>
            <person name="Nguyen H.D.T."/>
            <person name="Sultana T."/>
            <person name="Kesanakurti P."/>
            <person name="Hambleton S."/>
        </authorList>
    </citation>
    <scope>NUCLEOTIDE SEQUENCE</scope>
    <source>
        <strain evidence="10">DAOMC 236416</strain>
    </source>
</reference>
<dbReference type="InterPro" id="IPR029063">
    <property type="entry name" value="SAM-dependent_MTases_sf"/>
</dbReference>
<feature type="region of interest" description="Disordered" evidence="9">
    <location>
        <begin position="25"/>
        <end position="70"/>
    </location>
</feature>
<feature type="compositionally biased region" description="Low complexity" evidence="9">
    <location>
        <begin position="377"/>
        <end position="390"/>
    </location>
</feature>
<sequence>MGKSDDQVIEEFNEYVNMSADELEEWLQSEDSQGSGWTGGDDGDGETVGHNSGRKIVDILRRNPSKDAEKYSEEDLAHMRKVASYCKRHIAQEDKLKQSKSPEELEQTKSTKSLKSEFHPLMHRRDWSLTDTYAHPFVLFLPLPGALTSSPPAAATANRLGTRPSQDSLKSQQPPLGLYNSPSSPCTCSLTLRTSKLLWKDMLDLHPLSSVLLLNKEGTMPSKDKTTAAAAAAELDAIQAQLERTQTALADSILAKLGAVGGSATTTTTTNNSKSQKAQQKQNAREKNSAAQAPRNSTLGLGATPAVGAGQGGASQSKSLSETDIRLKGRLVSKRKRGNDELDNGDVSVSSHAGTGKKGTTNNNDEEDEDEDEAGRSNVVSNSSAKVKSSTPANDIFAKAAKKQKKAAATSTSTPAVGASSSNGDVSAAGDADEMQGLSKAQKKKLRKKAKQEAEAASKTDGVPSPDTSTVVPTSSMPTPKPTSTAVAPPPTTTPIALTPLQKSMSQKLSGARFRTINETLYTQSSHAALELMQREPSTLTEYHSGFREQVKGWPKNPVDVLAKRIVKGAGTGGDGSGLVVADLGAGEAPLASALATLLPSAKVLSFDLLTSSDGRVVGADCARFPFGVPLPGDPNASGVLASVRRAVEEKARAKAKASGKGGEGEGANGVGVGGGAQLTNPQAVVDVVVFCLSLMPTNWVDMILEARRILRDGGEIYIAEVASRFNTLDTFVSILERTGFKLLDKDDSNTHFTLLHLRMMKDAAVWGQWKSEKGQQGWEEALVAAEADQEAYRATLVEEGSTILKPCLYKRR</sequence>
<evidence type="ECO:0000256" key="7">
    <source>
        <dbReference type="ARBA" id="ARBA00023242"/>
    </source>
</evidence>
<dbReference type="SUPFAM" id="SSF53335">
    <property type="entry name" value="S-adenosyl-L-methionine-dependent methyltransferases"/>
    <property type="match status" value="1"/>
</dbReference>
<feature type="region of interest" description="Disordered" evidence="9">
    <location>
        <begin position="152"/>
        <end position="180"/>
    </location>
</feature>
<keyword evidence="5" id="KW-0808">Transferase</keyword>
<dbReference type="Pfam" id="PF11338">
    <property type="entry name" value="DUF3140"/>
    <property type="match status" value="1"/>
</dbReference>
<feature type="compositionally biased region" description="Low complexity" evidence="9">
    <location>
        <begin position="408"/>
        <end position="422"/>
    </location>
</feature>
<dbReference type="Gene3D" id="1.10.10.2150">
    <property type="entry name" value="Ribosomal RNA-processing protein 8, N-terminal domain"/>
    <property type="match status" value="1"/>
</dbReference>
<dbReference type="GO" id="GO:0016433">
    <property type="term" value="F:rRNA (adenine) methyltransferase activity"/>
    <property type="evidence" value="ECO:0007669"/>
    <property type="project" value="TreeGrafter"/>
</dbReference>
<feature type="compositionally biased region" description="Basic and acidic residues" evidence="9">
    <location>
        <begin position="55"/>
        <end position="70"/>
    </location>
</feature>
<dbReference type="GO" id="GO:0042273">
    <property type="term" value="P:ribosomal large subunit biogenesis"/>
    <property type="evidence" value="ECO:0007669"/>
    <property type="project" value="TreeGrafter"/>
</dbReference>
<keyword evidence="11" id="KW-1185">Reference proteome</keyword>
<comment type="similarity">
    <text evidence="2">Belongs to the methyltransferase superfamily. RRP8 family.</text>
</comment>
<evidence type="ECO:0000256" key="4">
    <source>
        <dbReference type="ARBA" id="ARBA00022603"/>
    </source>
</evidence>
<proteinExistence type="inferred from homology"/>
<feature type="region of interest" description="Disordered" evidence="9">
    <location>
        <begin position="93"/>
        <end position="113"/>
    </location>
</feature>
<dbReference type="AlphaFoldDB" id="A0A177TLL9"/>
<evidence type="ECO:0000256" key="2">
    <source>
        <dbReference type="ARBA" id="ARBA00006301"/>
    </source>
</evidence>